<keyword evidence="2" id="KW-1185">Reference proteome</keyword>
<dbReference type="EMBL" id="CP053708">
    <property type="protein sequence ID" value="QKE90413.1"/>
    <property type="molecule type" value="Genomic_DNA"/>
</dbReference>
<dbReference type="KEGG" id="lck:HN018_10545"/>
<reference evidence="1 2" key="1">
    <citation type="journal article" date="2014" name="World J. Microbiol. Biotechnol.">
        <title>Biodiversity and physiological characteristics of Antarctic and Arctic lichens-associated bacteria.</title>
        <authorList>
            <person name="Lee Y.M."/>
            <person name="Kim E.H."/>
            <person name="Lee H.K."/>
            <person name="Hong S.G."/>
        </authorList>
    </citation>
    <scope>NUCLEOTIDE SEQUENCE [LARGE SCALE GENOMIC DNA]</scope>
    <source>
        <strain evidence="1 2">PAMC 26569</strain>
    </source>
</reference>
<proteinExistence type="predicted"/>
<name>A0A6M8HPM6_9PROT</name>
<sequence>MTTRTSTQSRPSNRNSMKTVRSIGALAGAAFMLGGCVVEAPTSASVGAAPGYGYTCYAGAYVCRVPVQTPIGAECSCPGIGAPSFGRVR</sequence>
<dbReference type="AlphaFoldDB" id="A0A6M8HPM6"/>
<evidence type="ECO:0000313" key="2">
    <source>
        <dbReference type="Proteomes" id="UP000500767"/>
    </source>
</evidence>
<organism evidence="1 2">
    <name type="scientific">Lichenicola cladoniae</name>
    <dbReference type="NCBI Taxonomy" id="1484109"/>
    <lineage>
        <taxon>Bacteria</taxon>
        <taxon>Pseudomonadati</taxon>
        <taxon>Pseudomonadota</taxon>
        <taxon>Alphaproteobacteria</taxon>
        <taxon>Acetobacterales</taxon>
        <taxon>Acetobacteraceae</taxon>
        <taxon>Lichenicola</taxon>
    </lineage>
</organism>
<dbReference type="RefSeq" id="WP_171837264.1">
    <property type="nucleotide sequence ID" value="NZ_CP053708.1"/>
</dbReference>
<evidence type="ECO:0000313" key="1">
    <source>
        <dbReference type="EMBL" id="QKE90413.1"/>
    </source>
</evidence>
<dbReference type="Proteomes" id="UP000500767">
    <property type="component" value="Chromosome"/>
</dbReference>
<protein>
    <submittedName>
        <fullName evidence="1">Uncharacterized protein</fullName>
    </submittedName>
</protein>
<accession>A0A6M8HPM6</accession>
<gene>
    <name evidence="1" type="ORF">HN018_10545</name>
</gene>